<comment type="subunit">
    <text evidence="13">Homodimer.</text>
</comment>
<dbReference type="GO" id="GO:0000712">
    <property type="term" value="P:resolution of meiotic recombination intermediates"/>
    <property type="evidence" value="ECO:0007669"/>
    <property type="project" value="TreeGrafter"/>
</dbReference>
<feature type="active site" description="O-(5'-phospho-DNA)-tyrosine intermediate" evidence="12">
    <location>
        <position position="550"/>
    </location>
</feature>
<evidence type="ECO:0000256" key="2">
    <source>
        <dbReference type="ARBA" id="ARBA00001913"/>
    </source>
</evidence>
<sequence length="887" mass="101051">TKKSQPEYIRVTVHPDFEKFGLEGFDEEFTSLLYRRVHDLAGCNDGLKVWLNKKVISSKGFKSFVNNIDPAPLVYKKLNSHFEIAVGAADSYTHLTFVNSICTYGGGTHLNFISSQIVKKLIDHIKAKENKNVTSSQITNNMCLYVNCLVQNPTFDSQSKETLTTKIPTTTTINNDVIKQIVASPLYEQILESSTTVKPKKSARTLNIPKLSDANLAGTNKSDECTLILTEGDSAKALAVSGLSILGRERYGVYPLRGKMLNVRDANIDQIEKNAEVSNLRKIIGNGEQLRYGKVMIMCDQDYDGSHIKGLVLNMMHVYYPQLLSNNKIQIFITPIIKATRSNQTHHFYTIPQFQDWSHHNETKNYKIKYYKGLGTSTSQEAKEYFSKLNNHCIKVDVRSGDLDQLNMVFNKKHASLRKQWLSHLKQGTFLDYSHQVITLGDFINKELILFSHHDNVRSIPHLMDGLKPSQRKVLYTCFKKNKNEEIKVAQLSGSVSELTSYHHGEVSLQSTIVNMAQDYIGSNNLPLLVASGQFGTRLQGGKDAASARYIFTKLQPITRFIFHPSDDIILDYQTEENQSIEPIHYVPIIPMILVNGAEGMGTGWSTFIPTFNPLDIIDNILLKMQNKSMKFMNMYVRGFTGEIVHDSENSRFVTRGKIRVKDARHVVIEELPVGKWTEDYKEWLVDQDLKFTEHHSDTTVHFVVKFESEPGDDLIKLFKLESTISMSNMTLFDGDGLVKCDDPLDILSRFYDQRLAFYRSRRNHLIKSLIGEITLLVGKKLFLEHLVGGKENLKQFASLDRQDMIPYLKRIGVQSSDAGGDENDEKGFAHVLNLPIWNLNKMQIEKVTEQLEMRKSEMNELNKSDAMDLWKDDLTKLKSQLIKIFN</sequence>
<evidence type="ECO:0000256" key="8">
    <source>
        <dbReference type="ARBA" id="ARBA00022842"/>
    </source>
</evidence>
<dbReference type="InterPro" id="IPR002205">
    <property type="entry name" value="Topo_IIA_dom_A"/>
</dbReference>
<dbReference type="PANTHER" id="PTHR10169:SF38">
    <property type="entry name" value="DNA TOPOISOMERASE 2"/>
    <property type="match status" value="1"/>
</dbReference>
<evidence type="ECO:0000256" key="6">
    <source>
        <dbReference type="ARBA" id="ARBA00022741"/>
    </source>
</evidence>
<dbReference type="EC" id="5.6.2.2" evidence="13"/>
<evidence type="ECO:0000313" key="17">
    <source>
        <dbReference type="Proteomes" id="UP001431209"/>
    </source>
</evidence>
<dbReference type="PROSITE" id="PS00177">
    <property type="entry name" value="TOPOISOMERASE_II"/>
    <property type="match status" value="1"/>
</dbReference>
<gene>
    <name evidence="16" type="ORF">AKO1_006779</name>
</gene>
<dbReference type="GO" id="GO:0000819">
    <property type="term" value="P:sister chromatid segregation"/>
    <property type="evidence" value="ECO:0007669"/>
    <property type="project" value="TreeGrafter"/>
</dbReference>
<evidence type="ECO:0000259" key="15">
    <source>
        <dbReference type="PROSITE" id="PS52040"/>
    </source>
</evidence>
<dbReference type="Gene3D" id="1.10.268.10">
    <property type="entry name" value="Topoisomerase, domain 3"/>
    <property type="match status" value="1"/>
</dbReference>
<feature type="domain" description="Toprim" evidence="14">
    <location>
        <begin position="225"/>
        <end position="337"/>
    </location>
</feature>
<dbReference type="InterPro" id="IPR013758">
    <property type="entry name" value="Topo_IIA_A/C_ab"/>
</dbReference>
<dbReference type="InterPro" id="IPR013757">
    <property type="entry name" value="Topo_IIA_A_a_sf"/>
</dbReference>
<keyword evidence="6 13" id="KW-0547">Nucleotide-binding</keyword>
<dbReference type="InterPro" id="IPR020568">
    <property type="entry name" value="Ribosomal_Su5_D2-typ_SF"/>
</dbReference>
<dbReference type="InterPro" id="IPR006171">
    <property type="entry name" value="TOPRIM_dom"/>
</dbReference>
<dbReference type="AlphaFoldDB" id="A0AAW2YUY5"/>
<feature type="domain" description="Topo IIA-type catalytic" evidence="15">
    <location>
        <begin position="460"/>
        <end position="875"/>
    </location>
</feature>
<dbReference type="Pfam" id="PF00521">
    <property type="entry name" value="DNA_topoisoIV"/>
    <property type="match status" value="1"/>
</dbReference>
<dbReference type="Gene3D" id="3.30.1490.30">
    <property type="match status" value="1"/>
</dbReference>
<evidence type="ECO:0000256" key="12">
    <source>
        <dbReference type="PROSITE-ProRule" id="PRU01384"/>
    </source>
</evidence>
<dbReference type="GO" id="GO:0003677">
    <property type="term" value="F:DNA binding"/>
    <property type="evidence" value="ECO:0007669"/>
    <property type="project" value="UniProtKB-UniRule"/>
</dbReference>
<evidence type="ECO:0000256" key="4">
    <source>
        <dbReference type="ARBA" id="ARBA00011080"/>
    </source>
</evidence>
<comment type="caution">
    <text evidence="16">The sequence shown here is derived from an EMBL/GenBank/DDBJ whole genome shotgun (WGS) entry which is preliminary data.</text>
</comment>
<proteinExistence type="inferred from homology"/>
<evidence type="ECO:0000256" key="11">
    <source>
        <dbReference type="ARBA" id="ARBA00023235"/>
    </source>
</evidence>
<dbReference type="InterPro" id="IPR001241">
    <property type="entry name" value="Topo_IIA"/>
</dbReference>
<keyword evidence="7 13" id="KW-0067">ATP-binding</keyword>
<dbReference type="SMART" id="SM00433">
    <property type="entry name" value="TOP2c"/>
    <property type="match status" value="1"/>
</dbReference>
<keyword evidence="5" id="KW-0479">Metal-binding</keyword>
<evidence type="ECO:0000256" key="3">
    <source>
        <dbReference type="ARBA" id="ARBA00001946"/>
    </source>
</evidence>
<dbReference type="Gene3D" id="3.30.1360.40">
    <property type="match status" value="1"/>
</dbReference>
<name>A0AAW2YUY5_9EUKA</name>
<evidence type="ECO:0000256" key="7">
    <source>
        <dbReference type="ARBA" id="ARBA00022840"/>
    </source>
</evidence>
<keyword evidence="17" id="KW-1185">Reference proteome</keyword>
<dbReference type="InterPro" id="IPR001154">
    <property type="entry name" value="TopoII_euk"/>
</dbReference>
<dbReference type="EMBL" id="JAOPGA020000676">
    <property type="protein sequence ID" value="KAL0480621.1"/>
    <property type="molecule type" value="Genomic_DNA"/>
</dbReference>
<dbReference type="InterPro" id="IPR014721">
    <property type="entry name" value="Ribsml_uS5_D2-typ_fold_subgr"/>
</dbReference>
<keyword evidence="10 12" id="KW-0238">DNA-binding</keyword>
<dbReference type="Pfam" id="PF16898">
    <property type="entry name" value="TOPRIM_C"/>
    <property type="match status" value="1"/>
</dbReference>
<keyword evidence="11 12" id="KW-0413">Isomerase</keyword>
<dbReference type="GO" id="GO:0006265">
    <property type="term" value="P:DNA topological change"/>
    <property type="evidence" value="ECO:0007669"/>
    <property type="project" value="UniProtKB-UniRule"/>
</dbReference>
<dbReference type="FunFam" id="3.90.199.10:FF:000002">
    <property type="entry name" value="DNA topoisomerase 2"/>
    <property type="match status" value="1"/>
</dbReference>
<dbReference type="PRINTS" id="PR01158">
    <property type="entry name" value="TOPISMRASEII"/>
</dbReference>
<dbReference type="GO" id="GO:0003918">
    <property type="term" value="F:DNA topoisomerase type II (double strand cut, ATP-hydrolyzing) activity"/>
    <property type="evidence" value="ECO:0007669"/>
    <property type="project" value="UniProtKB-UniRule"/>
</dbReference>
<dbReference type="Gene3D" id="3.40.50.670">
    <property type="match status" value="1"/>
</dbReference>
<evidence type="ECO:0000313" key="16">
    <source>
        <dbReference type="EMBL" id="KAL0480621.1"/>
    </source>
</evidence>
<dbReference type="PANTHER" id="PTHR10169">
    <property type="entry name" value="DNA TOPOISOMERASE/GYRASE"/>
    <property type="match status" value="1"/>
</dbReference>
<dbReference type="InterPro" id="IPR031660">
    <property type="entry name" value="TOPRIM_C"/>
</dbReference>
<dbReference type="SUPFAM" id="SSF56719">
    <property type="entry name" value="Type II DNA topoisomerase"/>
    <property type="match status" value="1"/>
</dbReference>
<evidence type="ECO:0000256" key="9">
    <source>
        <dbReference type="ARBA" id="ARBA00023029"/>
    </source>
</evidence>
<comment type="cofactor">
    <cofactor evidence="3">
        <name>Mg(2+)</name>
        <dbReference type="ChEBI" id="CHEBI:18420"/>
    </cofactor>
</comment>
<dbReference type="InterPro" id="IPR013760">
    <property type="entry name" value="Topo_IIA-like_dom_sf"/>
</dbReference>
<evidence type="ECO:0000256" key="13">
    <source>
        <dbReference type="RuleBase" id="RU362094"/>
    </source>
</evidence>
<accession>A0AAW2YUY5</accession>
<dbReference type="InterPro" id="IPR018522">
    <property type="entry name" value="TopoIIA_CS"/>
</dbReference>
<keyword evidence="8" id="KW-0460">Magnesium</keyword>
<reference evidence="16 17" key="1">
    <citation type="submission" date="2024-03" db="EMBL/GenBank/DDBJ databases">
        <title>The Acrasis kona genome and developmental transcriptomes reveal deep origins of eukaryotic multicellular pathways.</title>
        <authorList>
            <person name="Sheikh S."/>
            <person name="Fu C.-J."/>
            <person name="Brown M.W."/>
            <person name="Baldauf S.L."/>
        </authorList>
    </citation>
    <scope>NUCLEOTIDE SEQUENCE [LARGE SCALE GENOMIC DNA]</scope>
    <source>
        <strain evidence="16 17">ATCC MYA-3509</strain>
    </source>
</reference>
<evidence type="ECO:0000259" key="14">
    <source>
        <dbReference type="PROSITE" id="PS50880"/>
    </source>
</evidence>
<dbReference type="GO" id="GO:0005634">
    <property type="term" value="C:nucleus"/>
    <property type="evidence" value="ECO:0007669"/>
    <property type="project" value="TreeGrafter"/>
</dbReference>
<comment type="similarity">
    <text evidence="4 13">Belongs to the type II topoisomerase family.</text>
</comment>
<dbReference type="GO" id="GO:0046872">
    <property type="term" value="F:metal ion binding"/>
    <property type="evidence" value="ECO:0007669"/>
    <property type="project" value="UniProtKB-KW"/>
</dbReference>
<dbReference type="PROSITE" id="PS50880">
    <property type="entry name" value="TOPRIM"/>
    <property type="match status" value="1"/>
</dbReference>
<dbReference type="GO" id="GO:0005524">
    <property type="term" value="F:ATP binding"/>
    <property type="evidence" value="ECO:0007669"/>
    <property type="project" value="UniProtKB-UniRule"/>
</dbReference>
<dbReference type="SMART" id="SM00434">
    <property type="entry name" value="TOP4c"/>
    <property type="match status" value="1"/>
</dbReference>
<protein>
    <recommendedName>
        <fullName evidence="13">DNA topoisomerase 2</fullName>
        <ecNumber evidence="13">5.6.2.2</ecNumber>
    </recommendedName>
</protein>
<dbReference type="InterPro" id="IPR013506">
    <property type="entry name" value="Topo_IIA_bsu_dom2"/>
</dbReference>
<dbReference type="Pfam" id="PF00204">
    <property type="entry name" value="DNA_gyraseB"/>
    <property type="match status" value="1"/>
</dbReference>
<dbReference type="InterPro" id="IPR050634">
    <property type="entry name" value="DNA_Topoisomerase_II"/>
</dbReference>
<evidence type="ECO:0000256" key="1">
    <source>
        <dbReference type="ARBA" id="ARBA00000185"/>
    </source>
</evidence>
<dbReference type="SUPFAM" id="SSF54211">
    <property type="entry name" value="Ribosomal protein S5 domain 2-like"/>
    <property type="match status" value="1"/>
</dbReference>
<dbReference type="InterPro" id="IPR013759">
    <property type="entry name" value="Topo_IIA_B_C"/>
</dbReference>
<dbReference type="Proteomes" id="UP001431209">
    <property type="component" value="Unassembled WGS sequence"/>
</dbReference>
<dbReference type="InterPro" id="IPR036890">
    <property type="entry name" value="HATPase_C_sf"/>
</dbReference>
<dbReference type="Gene3D" id="3.90.199.10">
    <property type="entry name" value="Topoisomerase II, domain 5"/>
    <property type="match status" value="1"/>
</dbReference>
<comment type="catalytic activity">
    <reaction evidence="1 12 13">
        <text>ATP-dependent breakage, passage and rejoining of double-stranded DNA.</text>
        <dbReference type="EC" id="5.6.2.2"/>
    </reaction>
</comment>
<comment type="cofactor">
    <cofactor evidence="2">
        <name>Ca(2+)</name>
        <dbReference type="ChEBI" id="CHEBI:29108"/>
    </cofactor>
</comment>
<organism evidence="16 17">
    <name type="scientific">Acrasis kona</name>
    <dbReference type="NCBI Taxonomy" id="1008807"/>
    <lineage>
        <taxon>Eukaryota</taxon>
        <taxon>Discoba</taxon>
        <taxon>Heterolobosea</taxon>
        <taxon>Tetramitia</taxon>
        <taxon>Eutetramitia</taxon>
        <taxon>Acrasidae</taxon>
        <taxon>Acrasis</taxon>
    </lineage>
</organism>
<dbReference type="Gene3D" id="3.30.565.10">
    <property type="entry name" value="Histidine kinase-like ATPase, C-terminal domain"/>
    <property type="match status" value="1"/>
</dbReference>
<dbReference type="Gene3D" id="3.30.230.10">
    <property type="match status" value="1"/>
</dbReference>
<evidence type="ECO:0000256" key="5">
    <source>
        <dbReference type="ARBA" id="ARBA00022723"/>
    </source>
</evidence>
<evidence type="ECO:0000256" key="10">
    <source>
        <dbReference type="ARBA" id="ARBA00023125"/>
    </source>
</evidence>
<keyword evidence="9 12" id="KW-0799">Topoisomerase</keyword>
<dbReference type="FunFam" id="3.40.50.670:FF:000001">
    <property type="entry name" value="DNA topoisomerase 2"/>
    <property type="match status" value="1"/>
</dbReference>
<dbReference type="FunFam" id="3.30.1490.30:FF:000001">
    <property type="entry name" value="DNA topoisomerase 2"/>
    <property type="match status" value="1"/>
</dbReference>
<dbReference type="PROSITE" id="PS52040">
    <property type="entry name" value="TOPO_IIA"/>
    <property type="match status" value="1"/>
</dbReference>
<feature type="non-terminal residue" evidence="16">
    <location>
        <position position="1"/>
    </location>
</feature>
<dbReference type="SUPFAM" id="SSF55874">
    <property type="entry name" value="ATPase domain of HSP90 chaperone/DNA topoisomerase II/histidine kinase"/>
    <property type="match status" value="1"/>
</dbReference>
<dbReference type="PRINTS" id="PR00418">
    <property type="entry name" value="TPI2FAMILY"/>
</dbReference>
<comment type="function">
    <text evidence="13">Control of topological states of DNA by transient breakage and subsequent rejoining of DNA strands. Topoisomerase II makes double-strand breaks.</text>
</comment>